<dbReference type="Proteomes" id="UP000483379">
    <property type="component" value="Unassembled WGS sequence"/>
</dbReference>
<evidence type="ECO:0000313" key="2">
    <source>
        <dbReference type="EMBL" id="NEV64359.1"/>
    </source>
</evidence>
<keyword evidence="1" id="KW-0812">Transmembrane</keyword>
<evidence type="ECO:0000256" key="1">
    <source>
        <dbReference type="SAM" id="Phobius"/>
    </source>
</evidence>
<dbReference type="EMBL" id="JAAIJQ010000085">
    <property type="protein sequence ID" value="NEV64359.1"/>
    <property type="molecule type" value="Genomic_DNA"/>
</dbReference>
<protein>
    <submittedName>
        <fullName evidence="2">Uncharacterized protein</fullName>
    </submittedName>
</protein>
<keyword evidence="1" id="KW-0472">Membrane</keyword>
<name>A0A6M0K4K9_9GAMM</name>
<keyword evidence="3" id="KW-1185">Reference proteome</keyword>
<comment type="caution">
    <text evidence="2">The sequence shown here is derived from an EMBL/GenBank/DDBJ whole genome shotgun (WGS) entry which is preliminary data.</text>
</comment>
<organism evidence="2 3">
    <name type="scientific">Thiorhodococcus minor</name>
    <dbReference type="NCBI Taxonomy" id="57489"/>
    <lineage>
        <taxon>Bacteria</taxon>
        <taxon>Pseudomonadati</taxon>
        <taxon>Pseudomonadota</taxon>
        <taxon>Gammaproteobacteria</taxon>
        <taxon>Chromatiales</taxon>
        <taxon>Chromatiaceae</taxon>
        <taxon>Thiorhodococcus</taxon>
    </lineage>
</organism>
<sequence>MLGRVGLALSAHAQKRLSQSRTMIASASIAAEEMPAMIGLGAALGIGLLFGVERGWRATLKQDASRHAAGVRT</sequence>
<evidence type="ECO:0000313" key="3">
    <source>
        <dbReference type="Proteomes" id="UP000483379"/>
    </source>
</evidence>
<dbReference type="AlphaFoldDB" id="A0A6M0K4K9"/>
<dbReference type="RefSeq" id="WP_164455021.1">
    <property type="nucleotide sequence ID" value="NZ_JAAIJQ010000085.1"/>
</dbReference>
<accession>A0A6M0K4K9</accession>
<feature type="transmembrane region" description="Helical" evidence="1">
    <location>
        <begin position="34"/>
        <end position="52"/>
    </location>
</feature>
<proteinExistence type="predicted"/>
<reference evidence="2 3" key="1">
    <citation type="submission" date="2020-02" db="EMBL/GenBank/DDBJ databases">
        <title>Genome sequences of Thiorhodococcus mannitoliphagus and Thiorhodococcus minor, purple sulfur photosynthetic bacteria in the gammaproteobacterial family, Chromatiaceae.</title>
        <authorList>
            <person name="Aviles F.A."/>
            <person name="Meyer T.E."/>
            <person name="Kyndt J.A."/>
        </authorList>
    </citation>
    <scope>NUCLEOTIDE SEQUENCE [LARGE SCALE GENOMIC DNA]</scope>
    <source>
        <strain evidence="2 3">DSM 11518</strain>
    </source>
</reference>
<keyword evidence="1" id="KW-1133">Transmembrane helix</keyword>
<gene>
    <name evidence="2" type="ORF">G3446_21155</name>
</gene>